<name>A0ABX0Q2R5_9GAMM</name>
<proteinExistence type="predicted"/>
<feature type="compositionally biased region" description="Polar residues" evidence="1">
    <location>
        <begin position="99"/>
        <end position="110"/>
    </location>
</feature>
<keyword evidence="4" id="KW-1185">Reference proteome</keyword>
<evidence type="ECO:0000313" key="4">
    <source>
        <dbReference type="Proteomes" id="UP001429601"/>
    </source>
</evidence>
<evidence type="ECO:0000313" key="3">
    <source>
        <dbReference type="EMBL" id="NID04244.1"/>
    </source>
</evidence>
<reference evidence="3 4" key="1">
    <citation type="journal article" date="2011" name="Curr. Microbiol.">
        <title>Luteibacter jiangsuensis sp. nov.: a methamidophos-degrading bacterium isolated from a methamidophos-manufacturing factory.</title>
        <authorList>
            <person name="Wang L."/>
            <person name="Wang G.L."/>
            <person name="Li S.P."/>
            <person name="Jiang J.D."/>
        </authorList>
    </citation>
    <scope>NUCLEOTIDE SEQUENCE [LARGE SCALE GENOMIC DNA]</scope>
    <source>
        <strain evidence="3 4">CGMCC 1.10133</strain>
    </source>
</reference>
<accession>A0ABX0Q2R5</accession>
<keyword evidence="2" id="KW-0732">Signal</keyword>
<dbReference type="EMBL" id="JAAQQR010000002">
    <property type="protein sequence ID" value="NID04244.1"/>
    <property type="molecule type" value="Genomic_DNA"/>
</dbReference>
<feature type="region of interest" description="Disordered" evidence="1">
    <location>
        <begin position="28"/>
        <end position="110"/>
    </location>
</feature>
<sequence length="110" mass="11148">MNARPYIFGCLCLVGAAGTAAAYDIDPSTGLLAPSAAGTSSFEGSARSSQGGRDNLGGDTLPSRRESTRRGTPPPPVTSPVDVDDGTRGDSLPLRSGAPSWQSLLPGSML</sequence>
<organism evidence="3 4">
    <name type="scientific">Luteibacter jiangsuensis</name>
    <dbReference type="NCBI Taxonomy" id="637577"/>
    <lineage>
        <taxon>Bacteria</taxon>
        <taxon>Pseudomonadati</taxon>
        <taxon>Pseudomonadota</taxon>
        <taxon>Gammaproteobacteria</taxon>
        <taxon>Lysobacterales</taxon>
        <taxon>Rhodanobacteraceae</taxon>
        <taxon>Luteibacter</taxon>
    </lineage>
</organism>
<gene>
    <name evidence="3" type="ORF">HBF26_05065</name>
</gene>
<evidence type="ECO:0000256" key="1">
    <source>
        <dbReference type="SAM" id="MobiDB-lite"/>
    </source>
</evidence>
<feature type="signal peptide" evidence="2">
    <location>
        <begin position="1"/>
        <end position="22"/>
    </location>
</feature>
<dbReference type="RefSeq" id="WP_167123726.1">
    <property type="nucleotide sequence ID" value="NZ_JAAQQR010000002.1"/>
</dbReference>
<evidence type="ECO:0000256" key="2">
    <source>
        <dbReference type="SAM" id="SignalP"/>
    </source>
</evidence>
<comment type="caution">
    <text evidence="3">The sequence shown here is derived from an EMBL/GenBank/DDBJ whole genome shotgun (WGS) entry which is preliminary data.</text>
</comment>
<feature type="compositionally biased region" description="Polar residues" evidence="1">
    <location>
        <begin position="37"/>
        <end position="52"/>
    </location>
</feature>
<protein>
    <submittedName>
        <fullName evidence="3">Uncharacterized protein</fullName>
    </submittedName>
</protein>
<dbReference type="Proteomes" id="UP001429601">
    <property type="component" value="Unassembled WGS sequence"/>
</dbReference>
<feature type="chain" id="PRO_5046442772" evidence="2">
    <location>
        <begin position="23"/>
        <end position="110"/>
    </location>
</feature>